<dbReference type="PANTHER" id="PTHR24189">
    <property type="entry name" value="MYOTROPHIN"/>
    <property type="match status" value="1"/>
</dbReference>
<dbReference type="SMART" id="SM00248">
    <property type="entry name" value="ANK"/>
    <property type="match status" value="5"/>
</dbReference>
<name>A0A6C0JSP3_9ZZZZ</name>
<dbReference type="PROSITE" id="PS50088">
    <property type="entry name" value="ANK_REPEAT"/>
    <property type="match status" value="1"/>
</dbReference>
<evidence type="ECO:0000256" key="1">
    <source>
        <dbReference type="ARBA" id="ARBA00022737"/>
    </source>
</evidence>
<reference evidence="3" key="1">
    <citation type="journal article" date="2020" name="Nature">
        <title>Giant virus diversity and host interactions through global metagenomics.</title>
        <authorList>
            <person name="Schulz F."/>
            <person name="Roux S."/>
            <person name="Paez-Espino D."/>
            <person name="Jungbluth S."/>
            <person name="Walsh D.A."/>
            <person name="Denef V.J."/>
            <person name="McMahon K.D."/>
            <person name="Konstantinidis K.T."/>
            <person name="Eloe-Fadrosh E.A."/>
            <person name="Kyrpides N.C."/>
            <person name="Woyke T."/>
        </authorList>
    </citation>
    <scope>NUCLEOTIDE SEQUENCE</scope>
    <source>
        <strain evidence="3">GVMAG-S-1041349-163</strain>
    </source>
</reference>
<keyword evidence="2" id="KW-0040">ANK repeat</keyword>
<proteinExistence type="predicted"/>
<keyword evidence="1" id="KW-0677">Repeat</keyword>
<accession>A0A6C0JSP3</accession>
<dbReference type="InterPro" id="IPR036770">
    <property type="entry name" value="Ankyrin_rpt-contain_sf"/>
</dbReference>
<organism evidence="3">
    <name type="scientific">viral metagenome</name>
    <dbReference type="NCBI Taxonomy" id="1070528"/>
    <lineage>
        <taxon>unclassified sequences</taxon>
        <taxon>metagenomes</taxon>
        <taxon>organismal metagenomes</taxon>
    </lineage>
</organism>
<dbReference type="InterPro" id="IPR002110">
    <property type="entry name" value="Ankyrin_rpt"/>
</dbReference>
<dbReference type="AlphaFoldDB" id="A0A6C0JSP3"/>
<sequence length="320" mass="37515">MTDEEMINFLERVEPNFEDFNDDEHNRLQIAINFNEIEIVERLIKRFNTDQNSFVNHEYTELEWYENDNSPTPIFLAINNLKILELLVNNGADIHKKNKYGYTILHKTITNKHLVKVSTYLIKKGLKRSNILNNIIHHEDIMLETIKLLIDNGANVNSSDCYDFECKVRHLQFRSVLHKALFYEVGFEKVKLLVENGANVNYKDSHGNSILQLVAKHVIEHDKLKYCELLIQYGADVKYVNSFHYDTLDEIIENIIDSPTFIPLDSKKIFNELRFYGLELKPVYKPYWENSVLSSFLDNNNDEGSEVCKYIKQQTLSGNQ</sequence>
<dbReference type="EMBL" id="MN740688">
    <property type="protein sequence ID" value="QHU07836.1"/>
    <property type="molecule type" value="Genomic_DNA"/>
</dbReference>
<protein>
    <submittedName>
        <fullName evidence="3">Uncharacterized protein</fullName>
    </submittedName>
</protein>
<dbReference type="SUPFAM" id="SSF48403">
    <property type="entry name" value="Ankyrin repeat"/>
    <property type="match status" value="1"/>
</dbReference>
<dbReference type="Pfam" id="PF12796">
    <property type="entry name" value="Ank_2"/>
    <property type="match status" value="2"/>
</dbReference>
<evidence type="ECO:0000313" key="3">
    <source>
        <dbReference type="EMBL" id="QHU07836.1"/>
    </source>
</evidence>
<dbReference type="Gene3D" id="1.25.40.20">
    <property type="entry name" value="Ankyrin repeat-containing domain"/>
    <property type="match status" value="2"/>
</dbReference>
<dbReference type="InterPro" id="IPR050745">
    <property type="entry name" value="Multifunctional_regulatory"/>
</dbReference>
<evidence type="ECO:0000256" key="2">
    <source>
        <dbReference type="ARBA" id="ARBA00023043"/>
    </source>
</evidence>